<dbReference type="Proteomes" id="UP000003836">
    <property type="component" value="Unassembled WGS sequence"/>
</dbReference>
<dbReference type="GeneID" id="23445653"/>
<gene>
    <name evidence="1" type="ORF">IX91_13075</name>
    <name evidence="2" type="ORF">VITU9109_11905</name>
</gene>
<dbReference type="EMBL" id="AFWI01000199">
    <property type="protein sequence ID" value="EGU48177.1"/>
    <property type="molecule type" value="Genomic_DNA"/>
</dbReference>
<dbReference type="EMBL" id="CP009354">
    <property type="protein sequence ID" value="AIW15089.1"/>
    <property type="molecule type" value="Genomic_DNA"/>
</dbReference>
<evidence type="ECO:0000313" key="1">
    <source>
        <dbReference type="EMBL" id="AIW15089.1"/>
    </source>
</evidence>
<evidence type="ECO:0000313" key="4">
    <source>
        <dbReference type="Proteomes" id="UP000030071"/>
    </source>
</evidence>
<organism evidence="1 4">
    <name type="scientific">Vibrio tubiashii ATCC 19109</name>
    <dbReference type="NCBI Taxonomy" id="1051646"/>
    <lineage>
        <taxon>Bacteria</taxon>
        <taxon>Pseudomonadati</taxon>
        <taxon>Pseudomonadota</taxon>
        <taxon>Gammaproteobacteria</taxon>
        <taxon>Vibrionales</taxon>
        <taxon>Vibrionaceae</taxon>
        <taxon>Vibrio</taxon>
        <taxon>Vibrio oreintalis group</taxon>
    </lineage>
</organism>
<dbReference type="AlphaFoldDB" id="F9TC40"/>
<sequence>MTVKIKWLTIKTPKSLDDIYLLLTQYPYSESESLGFVGVGNNDGRIEATFTECKKTYSEIEDPFGNITEQELVSYSYFDFCIESLADGLVLLSVYAPPKSLKPLTRKLGEIFDFNAVVSGLKLDIDLFLRVFKDQHNATSIQIEKLKMSGLVLNNSSKANIEITSSSDASKEISNFTEGKHYTLDRVRALALHHGSAIKFELSKAGSLAIRDQYIQMFTSILKDYMAARINSHV</sequence>
<reference evidence="2" key="1">
    <citation type="submission" date="2011-08" db="EMBL/GenBank/DDBJ databases">
        <authorList>
            <person name="Hoffman M."/>
            <person name="Strain E.A."/>
            <person name="Brown E."/>
            <person name="Allard M.W."/>
        </authorList>
    </citation>
    <scope>NUCLEOTIDE SEQUENCE</scope>
    <source>
        <strain evidence="2">ATCC 19109</strain>
    </source>
</reference>
<evidence type="ECO:0000313" key="3">
    <source>
        <dbReference type="Proteomes" id="UP000003836"/>
    </source>
</evidence>
<proteinExistence type="predicted"/>
<reference evidence="2 3" key="2">
    <citation type="journal article" date="2012" name="Int. J. Syst. Evol. Microbiol.">
        <title>Vibrio caribbeanicus sp. nov., isolated from the marine sponge Scleritoderma cyanea.</title>
        <authorList>
            <person name="Hoffmann M."/>
            <person name="Monday S.R."/>
            <person name="Allard M.W."/>
            <person name="Strain E.A."/>
            <person name="Whittaker P."/>
            <person name="Naum M."/>
            <person name="McCarthy P.J."/>
            <person name="Lopez J.V."/>
            <person name="Fischer M."/>
            <person name="Brown E.W."/>
        </authorList>
    </citation>
    <scope>NUCLEOTIDE SEQUENCE [LARGE SCALE GENOMIC DNA]</scope>
    <source>
        <strain evidence="2 3">ATCC 19109</strain>
    </source>
</reference>
<name>F9TC40_9VIBR</name>
<dbReference type="PATRIC" id="fig|1051646.9.peg.2571"/>
<protein>
    <submittedName>
        <fullName evidence="1">Uncharacterized protein</fullName>
    </submittedName>
</protein>
<reference evidence="1 4" key="3">
    <citation type="submission" date="2014-08" db="EMBL/GenBank/DDBJ databases">
        <title>First Complete Genome Sequence of the Shellfish Pathogen Vibrio tubiashii.</title>
        <authorList>
            <person name="Richards G.P."/>
            <person name="Needleman D.S."/>
            <person name="Watson M.A."/>
            <person name="Bono J.L."/>
        </authorList>
    </citation>
    <scope>NUCLEOTIDE SEQUENCE [LARGE SCALE GENOMIC DNA]</scope>
    <source>
        <strain evidence="1 4">ATCC 19109</strain>
    </source>
</reference>
<evidence type="ECO:0000313" key="2">
    <source>
        <dbReference type="EMBL" id="EGU48177.1"/>
    </source>
</evidence>
<dbReference type="KEGG" id="vtu:IX91_13075"/>
<dbReference type="RefSeq" id="WP_004748167.1">
    <property type="nucleotide sequence ID" value="NZ_AFWI01000199.1"/>
</dbReference>
<dbReference type="Proteomes" id="UP000030071">
    <property type="component" value="Chromosome 1"/>
</dbReference>
<keyword evidence="3" id="KW-1185">Reference proteome</keyword>
<dbReference type="HOGENOM" id="CLU_103744_0_0_6"/>
<accession>F9TC40</accession>
<dbReference type="STRING" id="1051646.IX91_13075"/>
<dbReference type="eggNOG" id="ENOG5031Q2V">
    <property type="taxonomic scope" value="Bacteria"/>
</dbReference>